<sequence>MSMCLRLVLVWAVAAAAPDPWLSDVGLKMHSDLYEAIGKIEVNYSTPVINATYVARVEFDMRAMGMIYNHTHMIIDFIANEQAYPEGKDFT</sequence>
<dbReference type="AlphaFoldDB" id="A0A194R4D5"/>
<keyword evidence="3" id="KW-1185">Reference proteome</keyword>
<gene>
    <name evidence="2" type="ORF">RR48_11640</name>
</gene>
<accession>A0A194R4D5</accession>
<feature type="chain" id="PRO_5008264915" evidence="1">
    <location>
        <begin position="17"/>
        <end position="91"/>
    </location>
</feature>
<evidence type="ECO:0000313" key="3">
    <source>
        <dbReference type="Proteomes" id="UP000053240"/>
    </source>
</evidence>
<feature type="signal peptide" evidence="1">
    <location>
        <begin position="1"/>
        <end position="16"/>
    </location>
</feature>
<dbReference type="Proteomes" id="UP000053240">
    <property type="component" value="Unassembled WGS sequence"/>
</dbReference>
<dbReference type="InParanoid" id="A0A194R4D5"/>
<proteinExistence type="predicted"/>
<reference evidence="2 3" key="1">
    <citation type="journal article" date="2015" name="Nat. Commun.">
        <title>Outbred genome sequencing and CRISPR/Cas9 gene editing in butterflies.</title>
        <authorList>
            <person name="Li X."/>
            <person name="Fan D."/>
            <person name="Zhang W."/>
            <person name="Liu G."/>
            <person name="Zhang L."/>
            <person name="Zhao L."/>
            <person name="Fang X."/>
            <person name="Chen L."/>
            <person name="Dong Y."/>
            <person name="Chen Y."/>
            <person name="Ding Y."/>
            <person name="Zhao R."/>
            <person name="Feng M."/>
            <person name="Zhu Y."/>
            <person name="Feng Y."/>
            <person name="Jiang X."/>
            <person name="Zhu D."/>
            <person name="Xiang H."/>
            <person name="Feng X."/>
            <person name="Li S."/>
            <person name="Wang J."/>
            <person name="Zhang G."/>
            <person name="Kronforst M.R."/>
            <person name="Wang W."/>
        </authorList>
    </citation>
    <scope>NUCLEOTIDE SEQUENCE [LARGE SCALE GENOMIC DNA]</scope>
    <source>
        <strain evidence="2">Ya'a_city_454_Pm</strain>
        <tissue evidence="2">Whole body</tissue>
    </source>
</reference>
<keyword evidence="1" id="KW-0732">Signal</keyword>
<dbReference type="EMBL" id="KQ460779">
    <property type="protein sequence ID" value="KPJ12384.1"/>
    <property type="molecule type" value="Genomic_DNA"/>
</dbReference>
<organism evidence="2 3">
    <name type="scientific">Papilio machaon</name>
    <name type="common">Old World swallowtail butterfly</name>
    <dbReference type="NCBI Taxonomy" id="76193"/>
    <lineage>
        <taxon>Eukaryota</taxon>
        <taxon>Metazoa</taxon>
        <taxon>Ecdysozoa</taxon>
        <taxon>Arthropoda</taxon>
        <taxon>Hexapoda</taxon>
        <taxon>Insecta</taxon>
        <taxon>Pterygota</taxon>
        <taxon>Neoptera</taxon>
        <taxon>Endopterygota</taxon>
        <taxon>Lepidoptera</taxon>
        <taxon>Glossata</taxon>
        <taxon>Ditrysia</taxon>
        <taxon>Papilionoidea</taxon>
        <taxon>Papilionidae</taxon>
        <taxon>Papilioninae</taxon>
        <taxon>Papilio</taxon>
    </lineage>
</organism>
<evidence type="ECO:0000256" key="1">
    <source>
        <dbReference type="SAM" id="SignalP"/>
    </source>
</evidence>
<protein>
    <submittedName>
        <fullName evidence="2">Uncharacterized protein</fullName>
    </submittedName>
</protein>
<name>A0A194R4D5_PAPMA</name>
<evidence type="ECO:0000313" key="2">
    <source>
        <dbReference type="EMBL" id="KPJ12384.1"/>
    </source>
</evidence>